<dbReference type="RefSeq" id="YP_009949625.1">
    <property type="nucleotide sequence ID" value="NC_051582.1"/>
</dbReference>
<dbReference type="EMBL" id="MN284893">
    <property type="protein sequence ID" value="QFP94681.1"/>
    <property type="molecule type" value="Genomic_DNA"/>
</dbReference>
<dbReference type="Proteomes" id="UP000325405">
    <property type="component" value="Segment"/>
</dbReference>
<sequence length="119" mass="12435">MDPPGREETTMLNPTTRRLVAALLLGPGLAIAGVVANVATAKADVIQEDDPRWDCRTMGDLVCGPTNSQGVAPGLYAAGRLAQPWPTVTTCSPEPIFGVLLSCDTAPVNPRFVHLGGAR</sequence>
<organism evidence="1 2">
    <name type="scientific">Mycobacterium phage LilMcDreamy</name>
    <dbReference type="NCBI Taxonomy" id="2652422"/>
    <lineage>
        <taxon>Viruses</taxon>
        <taxon>Duplodnaviria</taxon>
        <taxon>Heunggongvirae</taxon>
        <taxon>Uroviricota</taxon>
        <taxon>Caudoviricetes</taxon>
        <taxon>Bclasvirinae</taxon>
        <taxon>Lilmcdreamyvirus</taxon>
        <taxon>Lilmcdreamyvirus lilmcdreamy</taxon>
    </lineage>
</organism>
<reference evidence="1 2" key="1">
    <citation type="submission" date="2019-08" db="EMBL/GenBank/DDBJ databases">
        <authorList>
            <person name="Lippold A."/>
            <person name="Marlatt M."/>
            <person name="Cooper K."/>
            <person name="Frohnapfel E."/>
            <person name="Glenski M."/>
            <person name="Johnson H."/>
            <person name="Johnson K."/>
            <person name="Tjaden E."/>
            <person name="Troeh S."/>
            <person name="Hayes S."/>
            <person name="Ettinger A.-S.H."/>
            <person name="Ettinger W.F."/>
            <person name="Haydock J."/>
            <person name="Anders K.R."/>
            <person name="Garlena R.A."/>
            <person name="Russell D.A."/>
            <person name="Pope W.H."/>
            <person name="Jacobs-Sera D."/>
            <person name="Hatfull G.F."/>
        </authorList>
    </citation>
    <scope>NUCLEOTIDE SEQUENCE [LARGE SCALE GENOMIC DNA]</scope>
</reference>
<dbReference type="KEGG" id="vg:60321031"/>
<accession>A0A5P8D7L9</accession>
<gene>
    <name evidence="1" type="primary">61</name>
    <name evidence="1" type="ORF">SEA_LILMCDREAMY_61</name>
</gene>
<evidence type="ECO:0000313" key="1">
    <source>
        <dbReference type="EMBL" id="QFP94681.1"/>
    </source>
</evidence>
<name>A0A5P8D7L9_9CAUD</name>
<dbReference type="GeneID" id="60321031"/>
<protein>
    <submittedName>
        <fullName evidence="1">Uncharacterized protein</fullName>
    </submittedName>
</protein>
<proteinExistence type="predicted"/>
<keyword evidence="2" id="KW-1185">Reference proteome</keyword>
<evidence type="ECO:0000313" key="2">
    <source>
        <dbReference type="Proteomes" id="UP000325405"/>
    </source>
</evidence>